<dbReference type="PIRSF" id="PIRSF003113">
    <property type="entry name" value="BolA"/>
    <property type="match status" value="1"/>
</dbReference>
<dbReference type="GO" id="GO:0016226">
    <property type="term" value="P:iron-sulfur cluster assembly"/>
    <property type="evidence" value="ECO:0007669"/>
    <property type="project" value="TreeGrafter"/>
</dbReference>
<proteinExistence type="predicted"/>
<gene>
    <name evidence="1" type="ORF">GALL_295140</name>
</gene>
<name>A0A1J5R973_9ZZZZ</name>
<dbReference type="InterPro" id="IPR036065">
    <property type="entry name" value="BolA-like_sf"/>
</dbReference>
<sequence length="86" mass="9426">MQLPDEIRMRLAALAPVRLDIEDDSARHAGHAGNGGGGHFTITIVSSHFSGKSRIMRHRVVYQALEDLIPARIHALSIRAHAPDEP</sequence>
<dbReference type="InterPro" id="IPR002634">
    <property type="entry name" value="BolA"/>
</dbReference>
<dbReference type="EMBL" id="MLJW01000366">
    <property type="protein sequence ID" value="OIQ88591.1"/>
    <property type="molecule type" value="Genomic_DNA"/>
</dbReference>
<dbReference type="Pfam" id="PF01722">
    <property type="entry name" value="BolA"/>
    <property type="match status" value="1"/>
</dbReference>
<organism evidence="1">
    <name type="scientific">mine drainage metagenome</name>
    <dbReference type="NCBI Taxonomy" id="410659"/>
    <lineage>
        <taxon>unclassified sequences</taxon>
        <taxon>metagenomes</taxon>
        <taxon>ecological metagenomes</taxon>
    </lineage>
</organism>
<dbReference type="PANTHER" id="PTHR46230">
    <property type="match status" value="1"/>
</dbReference>
<accession>A0A1J5R973</accession>
<dbReference type="AlphaFoldDB" id="A0A1J5R973"/>
<dbReference type="SUPFAM" id="SSF82657">
    <property type="entry name" value="BolA-like"/>
    <property type="match status" value="1"/>
</dbReference>
<dbReference type="Gene3D" id="3.30.300.90">
    <property type="entry name" value="BolA-like"/>
    <property type="match status" value="1"/>
</dbReference>
<reference evidence="1" key="1">
    <citation type="submission" date="2016-10" db="EMBL/GenBank/DDBJ databases">
        <title>Sequence of Gallionella enrichment culture.</title>
        <authorList>
            <person name="Poehlein A."/>
            <person name="Muehling M."/>
            <person name="Daniel R."/>
        </authorList>
    </citation>
    <scope>NUCLEOTIDE SEQUENCE</scope>
</reference>
<evidence type="ECO:0000313" key="1">
    <source>
        <dbReference type="EMBL" id="OIQ88591.1"/>
    </source>
</evidence>
<dbReference type="PANTHER" id="PTHR46230:SF7">
    <property type="entry name" value="BOLA-LIKE PROTEIN 1"/>
    <property type="match status" value="1"/>
</dbReference>
<comment type="caution">
    <text evidence="1">The sequence shown here is derived from an EMBL/GenBank/DDBJ whole genome shotgun (WGS) entry which is preliminary data.</text>
</comment>
<protein>
    <submittedName>
        <fullName evidence="1">Transcriptional regulator BolA</fullName>
    </submittedName>
</protein>